<proteinExistence type="predicted"/>
<accession>A0ABQ9FJ12</accession>
<evidence type="ECO:0000256" key="1">
    <source>
        <dbReference type="SAM" id="MobiDB-lite"/>
    </source>
</evidence>
<evidence type="ECO:0000313" key="3">
    <source>
        <dbReference type="EMBL" id="KAJ8316270.1"/>
    </source>
</evidence>
<feature type="domain" description="PiggyBac transposable element-derived protein" evidence="2">
    <location>
        <begin position="53"/>
        <end position="106"/>
    </location>
</feature>
<sequence>MDLQQAFTAVLKSDNEDNFSNSDNDENETSITTGKTTGTLQWYKEQRRLKNGSVKDLPATSVSEFYNKYMFGVDIADQKEMQYSTYRKAKKWYKYWFWFCFDMAVVKSLVCMQESPNHK</sequence>
<gene>
    <name evidence="3" type="ORF">KUTeg_006284</name>
</gene>
<evidence type="ECO:0000259" key="2">
    <source>
        <dbReference type="Pfam" id="PF13843"/>
    </source>
</evidence>
<dbReference type="Pfam" id="PF13843">
    <property type="entry name" value="DDE_Tnp_1_7"/>
    <property type="match status" value="1"/>
</dbReference>
<organism evidence="3 4">
    <name type="scientific">Tegillarca granosa</name>
    <name type="common">Malaysian cockle</name>
    <name type="synonym">Anadara granosa</name>
    <dbReference type="NCBI Taxonomy" id="220873"/>
    <lineage>
        <taxon>Eukaryota</taxon>
        <taxon>Metazoa</taxon>
        <taxon>Spiralia</taxon>
        <taxon>Lophotrochozoa</taxon>
        <taxon>Mollusca</taxon>
        <taxon>Bivalvia</taxon>
        <taxon>Autobranchia</taxon>
        <taxon>Pteriomorphia</taxon>
        <taxon>Arcoida</taxon>
        <taxon>Arcoidea</taxon>
        <taxon>Arcidae</taxon>
        <taxon>Tegillarca</taxon>
    </lineage>
</organism>
<keyword evidence="4" id="KW-1185">Reference proteome</keyword>
<name>A0ABQ9FJ12_TEGGR</name>
<evidence type="ECO:0000313" key="4">
    <source>
        <dbReference type="Proteomes" id="UP001217089"/>
    </source>
</evidence>
<comment type="caution">
    <text evidence="3">The sequence shown here is derived from an EMBL/GenBank/DDBJ whole genome shotgun (WGS) entry which is preliminary data.</text>
</comment>
<reference evidence="3 4" key="1">
    <citation type="submission" date="2022-12" db="EMBL/GenBank/DDBJ databases">
        <title>Chromosome-level genome of Tegillarca granosa.</title>
        <authorList>
            <person name="Kim J."/>
        </authorList>
    </citation>
    <scope>NUCLEOTIDE SEQUENCE [LARGE SCALE GENOMIC DNA]</scope>
    <source>
        <strain evidence="3">Teg-2019</strain>
        <tissue evidence="3">Adductor muscle</tissue>
    </source>
</reference>
<feature type="region of interest" description="Disordered" evidence="1">
    <location>
        <begin position="12"/>
        <end position="34"/>
    </location>
</feature>
<dbReference type="EMBL" id="JARBDR010000328">
    <property type="protein sequence ID" value="KAJ8316270.1"/>
    <property type="molecule type" value="Genomic_DNA"/>
</dbReference>
<dbReference type="Proteomes" id="UP001217089">
    <property type="component" value="Unassembled WGS sequence"/>
</dbReference>
<dbReference type="InterPro" id="IPR029526">
    <property type="entry name" value="PGBD"/>
</dbReference>
<protein>
    <recommendedName>
        <fullName evidence="2">PiggyBac transposable element-derived protein domain-containing protein</fullName>
    </recommendedName>
</protein>